<gene>
    <name evidence="1" type="ORF">NLG97_g3877</name>
</gene>
<evidence type="ECO:0000313" key="1">
    <source>
        <dbReference type="EMBL" id="KAJ3494753.1"/>
    </source>
</evidence>
<accession>A0ACC1QXG1</accession>
<name>A0ACC1QXG1_9HYPO</name>
<protein>
    <submittedName>
        <fullName evidence="1">Uncharacterized protein</fullName>
    </submittedName>
</protein>
<proteinExistence type="predicted"/>
<keyword evidence="2" id="KW-1185">Reference proteome</keyword>
<organism evidence="1 2">
    <name type="scientific">Lecanicillium saksenae</name>
    <dbReference type="NCBI Taxonomy" id="468837"/>
    <lineage>
        <taxon>Eukaryota</taxon>
        <taxon>Fungi</taxon>
        <taxon>Dikarya</taxon>
        <taxon>Ascomycota</taxon>
        <taxon>Pezizomycotina</taxon>
        <taxon>Sordariomycetes</taxon>
        <taxon>Hypocreomycetidae</taxon>
        <taxon>Hypocreales</taxon>
        <taxon>Cordycipitaceae</taxon>
        <taxon>Lecanicillium</taxon>
    </lineage>
</organism>
<dbReference type="Proteomes" id="UP001148737">
    <property type="component" value="Unassembled WGS sequence"/>
</dbReference>
<reference evidence="1" key="1">
    <citation type="submission" date="2022-07" db="EMBL/GenBank/DDBJ databases">
        <title>Genome Sequence of Lecanicillium saksenae.</title>
        <authorList>
            <person name="Buettner E."/>
        </authorList>
    </citation>
    <scope>NUCLEOTIDE SEQUENCE</scope>
    <source>
        <strain evidence="1">VT-O1</strain>
    </source>
</reference>
<dbReference type="EMBL" id="JANAKD010000347">
    <property type="protein sequence ID" value="KAJ3494753.1"/>
    <property type="molecule type" value="Genomic_DNA"/>
</dbReference>
<comment type="caution">
    <text evidence="1">The sequence shown here is derived from an EMBL/GenBank/DDBJ whole genome shotgun (WGS) entry which is preliminary data.</text>
</comment>
<evidence type="ECO:0000313" key="2">
    <source>
        <dbReference type="Proteomes" id="UP001148737"/>
    </source>
</evidence>
<sequence length="291" mass="32307">MNMAGTWQDIGHPERQSLFLHAVNVCLFAIIYGLFHVYFLFQCALNRAYYRMLSIVHGYGMPLPRGQVSADIKGLSKMPKHISAILSLGKIGSQAAGVRRLATETAELAAWCAEADISMLSVYEKTGILKETANMDLVYQSIRNRLECHFGGRDGKVLLTTGPRPYSWSISVTRSVEAGPESALQFQLISASDGREAILGVANGIAPRCRRGSLSVDEVSIAMLHAELTEQVFPEPDLLVIFGPSHRLAGYPPWQIRLTEIFCLKNKVGFGYLVFRKALQKYARAQMRRGQ</sequence>